<keyword evidence="2" id="KW-0540">Nuclease</keyword>
<gene>
    <name evidence="2" type="ORF">ACFFVB_07480</name>
</gene>
<dbReference type="SUPFAM" id="SSF53098">
    <property type="entry name" value="Ribonuclease H-like"/>
    <property type="match status" value="1"/>
</dbReference>
<evidence type="ECO:0000313" key="3">
    <source>
        <dbReference type="Proteomes" id="UP001589605"/>
    </source>
</evidence>
<dbReference type="InterPro" id="IPR013520">
    <property type="entry name" value="Ribonucl_H"/>
</dbReference>
<protein>
    <submittedName>
        <fullName evidence="2">Exonuclease domain-containing protein</fullName>
    </submittedName>
</protein>
<dbReference type="CDD" id="cd10434">
    <property type="entry name" value="GIY-YIG_UvrC_Cho"/>
    <property type="match status" value="1"/>
</dbReference>
<dbReference type="PANTHER" id="PTHR30231:SF41">
    <property type="entry name" value="DNA POLYMERASE III SUBUNIT EPSILON"/>
    <property type="match status" value="1"/>
</dbReference>
<dbReference type="InterPro" id="IPR006054">
    <property type="entry name" value="DnaQ"/>
</dbReference>
<dbReference type="SMART" id="SM00465">
    <property type="entry name" value="GIYc"/>
    <property type="match status" value="1"/>
</dbReference>
<dbReference type="Proteomes" id="UP001589605">
    <property type="component" value="Unassembled WGS sequence"/>
</dbReference>
<dbReference type="SMART" id="SM00479">
    <property type="entry name" value="EXOIII"/>
    <property type="match status" value="1"/>
</dbReference>
<dbReference type="Pfam" id="PF01541">
    <property type="entry name" value="GIY-YIG"/>
    <property type="match status" value="1"/>
</dbReference>
<dbReference type="InterPro" id="IPR035901">
    <property type="entry name" value="GIY-YIG_endonuc_sf"/>
</dbReference>
<dbReference type="NCBIfam" id="TIGR00573">
    <property type="entry name" value="dnaq"/>
    <property type="match status" value="1"/>
</dbReference>
<dbReference type="InterPro" id="IPR047296">
    <property type="entry name" value="GIY-YIG_UvrC_Cho"/>
</dbReference>
<evidence type="ECO:0000259" key="1">
    <source>
        <dbReference type="PROSITE" id="PS50164"/>
    </source>
</evidence>
<dbReference type="RefSeq" id="WP_382382092.1">
    <property type="nucleotide sequence ID" value="NZ_JBHMEZ010000003.1"/>
</dbReference>
<dbReference type="PROSITE" id="PS50164">
    <property type="entry name" value="GIY_YIG"/>
    <property type="match status" value="1"/>
</dbReference>
<reference evidence="2 3" key="1">
    <citation type="submission" date="2024-09" db="EMBL/GenBank/DDBJ databases">
        <authorList>
            <person name="Sun Q."/>
            <person name="Mori K."/>
        </authorList>
    </citation>
    <scope>NUCLEOTIDE SEQUENCE [LARGE SCALE GENOMIC DNA]</scope>
    <source>
        <strain evidence="2 3">CECT 8286</strain>
    </source>
</reference>
<keyword evidence="2" id="KW-0269">Exonuclease</keyword>
<dbReference type="Gene3D" id="3.30.420.10">
    <property type="entry name" value="Ribonuclease H-like superfamily/Ribonuclease H"/>
    <property type="match status" value="1"/>
</dbReference>
<dbReference type="Pfam" id="PF00929">
    <property type="entry name" value="RNase_T"/>
    <property type="match status" value="1"/>
</dbReference>
<comment type="caution">
    <text evidence="2">The sequence shown here is derived from an EMBL/GenBank/DDBJ whole genome shotgun (WGS) entry which is preliminary data.</text>
</comment>
<dbReference type="EMBL" id="JBHMEZ010000003">
    <property type="protein sequence ID" value="MFB9052919.1"/>
    <property type="molecule type" value="Genomic_DNA"/>
</dbReference>
<accession>A0ABV5F0G7</accession>
<dbReference type="InterPro" id="IPR036397">
    <property type="entry name" value="RNaseH_sf"/>
</dbReference>
<dbReference type="InterPro" id="IPR012337">
    <property type="entry name" value="RNaseH-like_sf"/>
</dbReference>
<keyword evidence="2" id="KW-0378">Hydrolase</keyword>
<dbReference type="PANTHER" id="PTHR30231">
    <property type="entry name" value="DNA POLYMERASE III SUBUNIT EPSILON"/>
    <property type="match status" value="1"/>
</dbReference>
<keyword evidence="3" id="KW-1185">Reference proteome</keyword>
<dbReference type="CDD" id="cd06127">
    <property type="entry name" value="DEDDh"/>
    <property type="match status" value="1"/>
</dbReference>
<evidence type="ECO:0000313" key="2">
    <source>
        <dbReference type="EMBL" id="MFB9052919.1"/>
    </source>
</evidence>
<dbReference type="Gene3D" id="3.40.1440.10">
    <property type="entry name" value="GIY-YIG endonuclease"/>
    <property type="match status" value="1"/>
</dbReference>
<organism evidence="2 3">
    <name type="scientific">Formosa undariae</name>
    <dbReference type="NCBI Taxonomy" id="1325436"/>
    <lineage>
        <taxon>Bacteria</taxon>
        <taxon>Pseudomonadati</taxon>
        <taxon>Bacteroidota</taxon>
        <taxon>Flavobacteriia</taxon>
        <taxon>Flavobacteriales</taxon>
        <taxon>Flavobacteriaceae</taxon>
        <taxon>Formosa</taxon>
    </lineage>
</organism>
<dbReference type="InterPro" id="IPR000305">
    <property type="entry name" value="GIY-YIG_endonuc"/>
</dbReference>
<dbReference type="GO" id="GO:0004527">
    <property type="term" value="F:exonuclease activity"/>
    <property type="evidence" value="ECO:0007669"/>
    <property type="project" value="UniProtKB-KW"/>
</dbReference>
<proteinExistence type="predicted"/>
<name>A0ABV5F0G7_9FLAO</name>
<feature type="domain" description="GIY-YIG" evidence="1">
    <location>
        <begin position="195"/>
        <end position="271"/>
    </location>
</feature>
<sequence length="456" mass="52018">MMYTIIDIETTGSSNKITEIAILKHDGTQIIEEFTSLVNPEAHIPPYITTLTGIDNRMVADAPTFSEIAQDILDITEDTIFVAHNVNFDYNIIRNSFKDINIDFKRKKLCTIRLSRKLLPGHQSYSLGKLCTSLNIDVFDRHRAKGDAEATVILFELLLAHEQAETVFSNFLKPSSKEATLPPNLPNSVFNAIPNKTGIYYFKNKKGAIIYVGKAKDLKKRVLSHFYNKSDKEMNLCRETADITFDLSGSELIALLMEDAAIKTHYPEFNQAAKRNPKAFAIFSYEDRDGIKHLAYNTLKSAPNPLQIYYSITDCRQQLEHYCKTFNLCPKYCHLQEGNSECSHYLINNCKGICKQQEVVEDYNLRVSEAIETIKNSRQEIVLKQTGRHQEESAFILIKDGFYKGYGFIDRTEQIMNTDDLEPFLIPQHDTMHTQKILQSVILSTNIEVKTDSIAV</sequence>